<gene>
    <name evidence="1" type="ORF">FHR23_001518</name>
</gene>
<sequence>MEPALMQPCRIDEGAGTVGIRSKDSRGSQVGQRLIAALAILQRLFRQSLVGDIADIACGSGEMTVIIDKTLDACLNISPFSGGIFKTLFQQTLGNFSGYDFRINLFRGSEIVHVK</sequence>
<keyword evidence="2" id="KW-1185">Reference proteome</keyword>
<organism evidence="1 2">
    <name type="scientific">Stakelama sediminis</name>
    <dbReference type="NCBI Taxonomy" id="463200"/>
    <lineage>
        <taxon>Bacteria</taxon>
        <taxon>Pseudomonadati</taxon>
        <taxon>Pseudomonadota</taxon>
        <taxon>Alphaproteobacteria</taxon>
        <taxon>Sphingomonadales</taxon>
        <taxon>Sphingomonadaceae</taxon>
        <taxon>Stakelama</taxon>
    </lineage>
</organism>
<dbReference type="AlphaFoldDB" id="A0A840YYA9"/>
<reference evidence="1 2" key="1">
    <citation type="submission" date="2020-08" db="EMBL/GenBank/DDBJ databases">
        <title>Genomic Encyclopedia of Type Strains, Phase IV (KMG-IV): sequencing the most valuable type-strain genomes for metagenomic binning, comparative biology and taxonomic classification.</title>
        <authorList>
            <person name="Goeker M."/>
        </authorList>
    </citation>
    <scope>NUCLEOTIDE SEQUENCE [LARGE SCALE GENOMIC DNA]</scope>
    <source>
        <strain evidence="1 2">DSM 27203</strain>
    </source>
</reference>
<accession>A0A840YYA9</accession>
<protein>
    <submittedName>
        <fullName evidence="1">Uncharacterized protein</fullName>
    </submittedName>
</protein>
<name>A0A840YYA9_9SPHN</name>
<dbReference type="Proteomes" id="UP000554342">
    <property type="component" value="Unassembled WGS sequence"/>
</dbReference>
<evidence type="ECO:0000313" key="2">
    <source>
        <dbReference type="Proteomes" id="UP000554342"/>
    </source>
</evidence>
<proteinExistence type="predicted"/>
<evidence type="ECO:0000313" key="1">
    <source>
        <dbReference type="EMBL" id="MBB5718595.1"/>
    </source>
</evidence>
<comment type="caution">
    <text evidence="1">The sequence shown here is derived from an EMBL/GenBank/DDBJ whole genome shotgun (WGS) entry which is preliminary data.</text>
</comment>
<dbReference type="EMBL" id="JACIJI010000002">
    <property type="protein sequence ID" value="MBB5718595.1"/>
    <property type="molecule type" value="Genomic_DNA"/>
</dbReference>